<sequence length="150" mass="17668">MYTNRPTFDYSFVYEDDMSVYGPKDHQRVISKLNTRLGMLFYVDKSIELEPFPETMIDESKASPVPDLLLYDNETAESRIIIEVCNQEGLKKDLKKIMQLVDEGSYGILEAFVYNYKTHDWHQYRKDSGWQLESQSFSDVLQLDLNEFLL</sequence>
<proteinExistence type="predicted"/>
<name>A0ABW5M5Q7_9BACT</name>
<dbReference type="Gene3D" id="3.90.1570.20">
    <property type="match status" value="1"/>
</dbReference>
<protein>
    <recommendedName>
        <fullName evidence="3">Uma2 family endonuclease</fullName>
    </recommendedName>
</protein>
<keyword evidence="2" id="KW-1185">Reference proteome</keyword>
<gene>
    <name evidence="1" type="ORF">ACFSUS_10235</name>
</gene>
<comment type="caution">
    <text evidence="1">The sequence shown here is derived from an EMBL/GenBank/DDBJ whole genome shotgun (WGS) entry which is preliminary data.</text>
</comment>
<accession>A0ABW5M5Q7</accession>
<organism evidence="1 2">
    <name type="scientific">Spirosoma soli</name>
    <dbReference type="NCBI Taxonomy" id="1770529"/>
    <lineage>
        <taxon>Bacteria</taxon>
        <taxon>Pseudomonadati</taxon>
        <taxon>Bacteroidota</taxon>
        <taxon>Cytophagia</taxon>
        <taxon>Cytophagales</taxon>
        <taxon>Cytophagaceae</taxon>
        <taxon>Spirosoma</taxon>
    </lineage>
</organism>
<dbReference type="RefSeq" id="WP_381522182.1">
    <property type="nucleotide sequence ID" value="NZ_JBHULN010000005.1"/>
</dbReference>
<reference evidence="2" key="1">
    <citation type="journal article" date="2019" name="Int. J. Syst. Evol. Microbiol.">
        <title>The Global Catalogue of Microorganisms (GCM) 10K type strain sequencing project: providing services to taxonomists for standard genome sequencing and annotation.</title>
        <authorList>
            <consortium name="The Broad Institute Genomics Platform"/>
            <consortium name="The Broad Institute Genome Sequencing Center for Infectious Disease"/>
            <person name="Wu L."/>
            <person name="Ma J."/>
        </authorList>
    </citation>
    <scope>NUCLEOTIDE SEQUENCE [LARGE SCALE GENOMIC DNA]</scope>
    <source>
        <strain evidence="2">KCTC 42805</strain>
    </source>
</reference>
<evidence type="ECO:0000313" key="1">
    <source>
        <dbReference type="EMBL" id="MFD2571012.1"/>
    </source>
</evidence>
<evidence type="ECO:0008006" key="3">
    <source>
        <dbReference type="Google" id="ProtNLM"/>
    </source>
</evidence>
<dbReference type="EMBL" id="JBHULN010000005">
    <property type="protein sequence ID" value="MFD2571012.1"/>
    <property type="molecule type" value="Genomic_DNA"/>
</dbReference>
<dbReference type="Proteomes" id="UP001597469">
    <property type="component" value="Unassembled WGS sequence"/>
</dbReference>
<evidence type="ECO:0000313" key="2">
    <source>
        <dbReference type="Proteomes" id="UP001597469"/>
    </source>
</evidence>